<evidence type="ECO:0000313" key="4">
    <source>
        <dbReference type="EMBL" id="MCC9035518.1"/>
    </source>
</evidence>
<evidence type="ECO:0000313" key="6">
    <source>
        <dbReference type="Proteomes" id="UP001107960"/>
    </source>
</evidence>
<name>A0A9Q3UTS3_9FLAO</name>
<keyword evidence="1" id="KW-1277">Toxin-antitoxin system</keyword>
<accession>A0A9Q3UTS3</accession>
<gene>
    <name evidence="3" type="ORF">IEW27_15205</name>
    <name evidence="4" type="ORF">LNP80_14805</name>
</gene>
<reference evidence="4" key="1">
    <citation type="submission" date="2021-11" db="EMBL/GenBank/DDBJ databases">
        <title>Description of novel Chryseobacterium species.</title>
        <authorList>
            <person name="Saticioglu I.B."/>
            <person name="Ay H."/>
            <person name="Altun S."/>
            <person name="Duman M."/>
        </authorList>
    </citation>
    <scope>NUCLEOTIDE SEQUENCE</scope>
    <source>
        <strain evidence="4">C-39</strain>
    </source>
</reference>
<dbReference type="Proteomes" id="UP001107960">
    <property type="component" value="Unassembled WGS sequence"/>
</dbReference>
<reference evidence="3" key="3">
    <citation type="submission" date="2024-05" db="EMBL/GenBank/DDBJ databases">
        <title>Description of novel Chryseobacterium sp. strain C-2.</title>
        <authorList>
            <person name="Saticioglu I.B."/>
        </authorList>
    </citation>
    <scope>NUCLEOTIDE SEQUENCE</scope>
    <source>
        <strain evidence="3">C-2</strain>
    </source>
</reference>
<comment type="caution">
    <text evidence="4">The sequence shown here is derived from an EMBL/GenBank/DDBJ whole genome shotgun (WGS) entry which is preliminary data.</text>
</comment>
<reference evidence="5" key="2">
    <citation type="submission" date="2023-07" db="EMBL/GenBank/DDBJ databases">
        <title>Description of novel Chryseobacterium sp. strain C-2.</title>
        <authorList>
            <person name="Saticioglu I.B."/>
        </authorList>
    </citation>
    <scope>NUCLEOTIDE SEQUENCE [LARGE SCALE GENOMIC DNA]</scope>
    <source>
        <strain evidence="5">C-2</strain>
    </source>
</reference>
<keyword evidence="2" id="KW-1133">Transmembrane helix</keyword>
<evidence type="ECO:0000256" key="2">
    <source>
        <dbReference type="SAM" id="Phobius"/>
    </source>
</evidence>
<evidence type="ECO:0000256" key="1">
    <source>
        <dbReference type="ARBA" id="ARBA00022649"/>
    </source>
</evidence>
<dbReference type="AlphaFoldDB" id="A0A9Q3UTS3"/>
<evidence type="ECO:0000313" key="3">
    <source>
        <dbReference type="EMBL" id="MBD3905933.1"/>
    </source>
</evidence>
<protein>
    <submittedName>
        <fullName evidence="4">Type II toxin-antitoxin system RelE/ParE family toxin</fullName>
    </submittedName>
</protein>
<dbReference type="InterPro" id="IPR035093">
    <property type="entry name" value="RelE/ParE_toxin_dom_sf"/>
</dbReference>
<dbReference type="InterPro" id="IPR007712">
    <property type="entry name" value="RelE/ParE_toxin"/>
</dbReference>
<dbReference type="Gene3D" id="3.30.2310.20">
    <property type="entry name" value="RelE-like"/>
    <property type="match status" value="1"/>
</dbReference>
<dbReference type="EMBL" id="JAJJML010000001">
    <property type="protein sequence ID" value="MCC9035518.1"/>
    <property type="molecule type" value="Genomic_DNA"/>
</dbReference>
<dbReference type="Proteomes" id="UP000603715">
    <property type="component" value="Unassembled WGS sequence"/>
</dbReference>
<proteinExistence type="predicted"/>
<dbReference type="EMBL" id="JACXXP010000021">
    <property type="protein sequence ID" value="MBD3905933.1"/>
    <property type="molecule type" value="Genomic_DNA"/>
</dbReference>
<evidence type="ECO:0000313" key="5">
    <source>
        <dbReference type="Proteomes" id="UP000603715"/>
    </source>
</evidence>
<keyword evidence="2" id="KW-0812">Transmembrane</keyword>
<sequence>MNYRLSLTPVAEENLAESKLWYNSKQVGLGEKFIQQVELYFSRIQNNPKHFPLKKRNLREAYIQKFPFVIIYQIIGNHIIVFTVFNSHQNPTKKP</sequence>
<organism evidence="4 6">
    <name type="scientific">Chryseobacterium muglaense</name>
    <dbReference type="NCBI Taxonomy" id="2893752"/>
    <lineage>
        <taxon>Bacteria</taxon>
        <taxon>Pseudomonadati</taxon>
        <taxon>Bacteroidota</taxon>
        <taxon>Flavobacteriia</taxon>
        <taxon>Flavobacteriales</taxon>
        <taxon>Weeksellaceae</taxon>
        <taxon>Chryseobacterium group</taxon>
        <taxon>Chryseobacterium</taxon>
    </lineage>
</organism>
<dbReference type="Pfam" id="PF05016">
    <property type="entry name" value="ParE_toxin"/>
    <property type="match status" value="1"/>
</dbReference>
<dbReference type="RefSeq" id="WP_191180356.1">
    <property type="nucleotide sequence ID" value="NZ_JACXXP010000021.1"/>
</dbReference>
<feature type="transmembrane region" description="Helical" evidence="2">
    <location>
        <begin position="66"/>
        <end position="85"/>
    </location>
</feature>
<keyword evidence="5" id="KW-1185">Reference proteome</keyword>
<keyword evidence="2" id="KW-0472">Membrane</keyword>